<dbReference type="InterPro" id="IPR038050">
    <property type="entry name" value="Neuro_actylchol_rec"/>
</dbReference>
<dbReference type="InterPro" id="IPR006202">
    <property type="entry name" value="Neur_chan_lig-bd"/>
</dbReference>
<dbReference type="Gene3D" id="2.70.170.10">
    <property type="entry name" value="Neurotransmitter-gated ion-channel ligand-binding domain"/>
    <property type="match status" value="1"/>
</dbReference>
<evidence type="ECO:0000256" key="3">
    <source>
        <dbReference type="SAM" id="Phobius"/>
    </source>
</evidence>
<dbReference type="Gene3D" id="1.20.58.390">
    <property type="entry name" value="Neurotransmitter-gated ion-channel transmembrane domain"/>
    <property type="match status" value="1"/>
</dbReference>
<feature type="transmembrane region" description="Helical" evidence="3">
    <location>
        <begin position="336"/>
        <end position="358"/>
    </location>
</feature>
<feature type="transmembrane region" description="Helical" evidence="3">
    <location>
        <begin position="414"/>
        <end position="431"/>
    </location>
</feature>
<feature type="transmembrane region" description="Helical" evidence="3">
    <location>
        <begin position="272"/>
        <end position="292"/>
    </location>
</feature>
<evidence type="ECO:0000256" key="1">
    <source>
        <dbReference type="ARBA" id="ARBA00004141"/>
    </source>
</evidence>
<evidence type="ECO:0000313" key="5">
    <source>
        <dbReference type="EMBL" id="QDY52143.1"/>
    </source>
</evidence>
<dbReference type="CDD" id="cd18989">
    <property type="entry name" value="LGIC_ECD_cation"/>
    <property type="match status" value="1"/>
</dbReference>
<keyword evidence="3" id="KW-1133">Transmembrane helix</keyword>
<dbReference type="SUPFAM" id="SSF63712">
    <property type="entry name" value="Nicotinic receptor ligand binding domain-like"/>
    <property type="match status" value="1"/>
</dbReference>
<feature type="transmembrane region" description="Helical" evidence="3">
    <location>
        <begin position="304"/>
        <end position="324"/>
    </location>
</feature>
<dbReference type="FunFam" id="2.70.170.10:FF:000028">
    <property type="entry name" value="AcetylCholine Receptor"/>
    <property type="match status" value="1"/>
</dbReference>
<organism evidence="5">
    <name type="scientific">Mimiviridae sp. ChoanoV1</name>
    <dbReference type="NCBI Taxonomy" id="2596887"/>
    <lineage>
        <taxon>Viruses</taxon>
        <taxon>Varidnaviria</taxon>
        <taxon>Bamfordvirae</taxon>
        <taxon>Nucleocytoviricota</taxon>
        <taxon>Megaviricetes</taxon>
        <taxon>Imitervirales</taxon>
        <taxon>Schizomimiviridae</taxon>
    </lineage>
</organism>
<keyword evidence="2 3" id="KW-0472">Membrane</keyword>
<evidence type="ECO:0000256" key="2">
    <source>
        <dbReference type="ARBA" id="ARBA00023136"/>
    </source>
</evidence>
<feature type="domain" description="Neurotransmitter-gated ion-channel ligand-binding" evidence="4">
    <location>
        <begin position="61"/>
        <end position="271"/>
    </location>
</feature>
<reference evidence="5" key="1">
    <citation type="submission" date="2018-11" db="EMBL/GenBank/DDBJ databases">
        <title>A distinct lineage of giant viruses engineers rhodopsin photosystems in predatory marine eukaryotes.</title>
        <authorList>
            <person name="Needham D.M."/>
            <person name="Yoshizawa S."/>
            <person name="Hosaka T."/>
            <person name="Poirier C."/>
            <person name="Choi C.-J."/>
            <person name="Hehenberger E."/>
            <person name="Irwin N.A.T."/>
            <person name="Wilken S."/>
            <person name="Yung C.-M."/>
            <person name="Bachy C."/>
            <person name="Kurihara R."/>
            <person name="Nakajima Y."/>
            <person name="Kojima K."/>
            <person name="Kimura-Someya T."/>
            <person name="Leonard G."/>
            <person name="Malmstrom R.R."/>
            <person name="Mende D."/>
            <person name="Olson D.K."/>
            <person name="Sudo Y."/>
            <person name="Sudek S."/>
            <person name="Richards T.A."/>
            <person name="DeLong E.F."/>
            <person name="Keeling P.J."/>
            <person name="Santoro A.E."/>
            <person name="Shirouzu M."/>
            <person name="Iwasaki W."/>
            <person name="Worden A.Z."/>
        </authorList>
    </citation>
    <scope>NUCLEOTIDE SEQUENCE</scope>
</reference>
<dbReference type="PRINTS" id="PR00252">
    <property type="entry name" value="NRIONCHANNEL"/>
</dbReference>
<dbReference type="InterPro" id="IPR006201">
    <property type="entry name" value="Neur_channel"/>
</dbReference>
<keyword evidence="3" id="KW-0812">Transmembrane</keyword>
<sequence>MNLKSIIFILSFNFVSSKQNNQIIELNGESGSYIDEYGYSTDSGYSGNNQKEVISKNNIEKELRKYLFEDYDNNYRPVINYTDNINVNFTLNINSLEKFDQISEKVKFNMDMTYVWYDEYLKWNLDDYNIEYLNIGSEPIWKPDLELYNSASYPELWSLQGATKIYNTGKVRWVLPILYSFSCPLSLKDFPFDTQNCQMDFGSWKMNKAYLDIRINNEENKNNSELVKYNNYQHNEWLIKSVEYETLDMEYLCCPNELWTITSINIFLKRNYHKYLVVIIMTAFLTISALVVNMLSIENYRRTYILVFIPLSIIWLQLNIASKIPVIEYTTLMERFILTSFSVCVICALESGIFYNILKNKFLFLGKNFKNNDLKKFNYNKKKIDFIKRYEKQTDDNSYLYLNLKKKILMIDELFKFVITVSYITSTLYIIN</sequence>
<proteinExistence type="predicted"/>
<dbReference type="EMBL" id="MK250088">
    <property type="protein sequence ID" value="QDY52143.1"/>
    <property type="molecule type" value="Genomic_DNA"/>
</dbReference>
<dbReference type="Pfam" id="PF02931">
    <property type="entry name" value="Neur_chan_LBD"/>
    <property type="match status" value="1"/>
</dbReference>
<dbReference type="GO" id="GO:0005230">
    <property type="term" value="F:extracellular ligand-gated monoatomic ion channel activity"/>
    <property type="evidence" value="ECO:0007669"/>
    <property type="project" value="InterPro"/>
</dbReference>
<comment type="subcellular location">
    <subcellularLocation>
        <location evidence="1">Membrane</location>
        <topology evidence="1">Multi-pass membrane protein</topology>
    </subcellularLocation>
</comment>
<dbReference type="InterPro" id="IPR036734">
    <property type="entry name" value="Neur_chan_lig-bd_sf"/>
</dbReference>
<dbReference type="GO" id="GO:0004888">
    <property type="term" value="F:transmembrane signaling receptor activity"/>
    <property type="evidence" value="ECO:0007669"/>
    <property type="project" value="InterPro"/>
</dbReference>
<dbReference type="InterPro" id="IPR018000">
    <property type="entry name" value="Neurotransmitter_ion_chnl_CS"/>
</dbReference>
<dbReference type="PANTHER" id="PTHR18945">
    <property type="entry name" value="NEUROTRANSMITTER GATED ION CHANNEL"/>
    <property type="match status" value="1"/>
</dbReference>
<evidence type="ECO:0000259" key="4">
    <source>
        <dbReference type="Pfam" id="PF02931"/>
    </source>
</evidence>
<accession>A0A5B8HWK2</accession>
<dbReference type="GO" id="GO:0016020">
    <property type="term" value="C:membrane"/>
    <property type="evidence" value="ECO:0007669"/>
    <property type="project" value="UniProtKB-SubCell"/>
</dbReference>
<name>A0A5B8HWK2_9VIRU</name>
<dbReference type="SMR" id="A0A5B8HWK2"/>
<dbReference type="PROSITE" id="PS00236">
    <property type="entry name" value="NEUROTR_ION_CHANNEL"/>
    <property type="match status" value="1"/>
</dbReference>
<gene>
    <name evidence="5" type="ORF">4_23</name>
</gene>
<protein>
    <submittedName>
        <fullName evidence="5">Neurotransmitter-gated ion-channel ligand binding domain protein</fullName>
    </submittedName>
</protein>